<dbReference type="GO" id="GO:0030288">
    <property type="term" value="C:outer membrane-bounded periplasmic space"/>
    <property type="evidence" value="ECO:0007669"/>
    <property type="project" value="TreeGrafter"/>
</dbReference>
<evidence type="ECO:0000256" key="13">
    <source>
        <dbReference type="ARBA" id="ARBA00034000"/>
    </source>
</evidence>
<dbReference type="GO" id="GO:0008360">
    <property type="term" value="P:regulation of cell shape"/>
    <property type="evidence" value="ECO:0007669"/>
    <property type="project" value="UniProtKB-KW"/>
</dbReference>
<keyword evidence="12" id="KW-0961">Cell wall biogenesis/degradation</keyword>
<keyword evidence="5" id="KW-0645">Protease</keyword>
<evidence type="ECO:0000313" key="18">
    <source>
        <dbReference type="EMBL" id="NVE94541.1"/>
    </source>
</evidence>
<keyword evidence="7" id="KW-0808">Transferase</keyword>
<evidence type="ECO:0000256" key="14">
    <source>
        <dbReference type="ARBA" id="ARBA00049902"/>
    </source>
</evidence>
<feature type="domain" description="Glycosyl transferase family 51" evidence="17">
    <location>
        <begin position="115"/>
        <end position="287"/>
    </location>
</feature>
<keyword evidence="9" id="KW-0133">Cell shape</keyword>
<evidence type="ECO:0000313" key="19">
    <source>
        <dbReference type="Proteomes" id="UP000546031"/>
    </source>
</evidence>
<dbReference type="InterPro" id="IPR001460">
    <property type="entry name" value="PCN-bd_Tpept"/>
</dbReference>
<dbReference type="GO" id="GO:0071555">
    <property type="term" value="P:cell wall organization"/>
    <property type="evidence" value="ECO:0007669"/>
    <property type="project" value="UniProtKB-KW"/>
</dbReference>
<comment type="caution">
    <text evidence="18">The sequence shown here is derived from an EMBL/GenBank/DDBJ whole genome shotgun (WGS) entry which is preliminary data.</text>
</comment>
<dbReference type="GO" id="GO:0006508">
    <property type="term" value="P:proteolysis"/>
    <property type="evidence" value="ECO:0007669"/>
    <property type="project" value="UniProtKB-KW"/>
</dbReference>
<keyword evidence="15" id="KW-0812">Transmembrane</keyword>
<dbReference type="FunFam" id="1.10.3810.10:FF:000001">
    <property type="entry name" value="Penicillin-binding protein 1A"/>
    <property type="match status" value="1"/>
</dbReference>
<evidence type="ECO:0000256" key="10">
    <source>
        <dbReference type="ARBA" id="ARBA00022984"/>
    </source>
</evidence>
<organism evidence="18 19">
    <name type="scientific">Altererythrobacter lutimaris</name>
    <dbReference type="NCBI Taxonomy" id="2743979"/>
    <lineage>
        <taxon>Bacteria</taxon>
        <taxon>Pseudomonadati</taxon>
        <taxon>Pseudomonadota</taxon>
        <taxon>Alphaproteobacteria</taxon>
        <taxon>Sphingomonadales</taxon>
        <taxon>Erythrobacteraceae</taxon>
        <taxon>Altererythrobacter</taxon>
    </lineage>
</organism>
<dbReference type="GO" id="GO:0008658">
    <property type="term" value="F:penicillin binding"/>
    <property type="evidence" value="ECO:0007669"/>
    <property type="project" value="InterPro"/>
</dbReference>
<dbReference type="EMBL" id="JABWTA010000001">
    <property type="protein sequence ID" value="NVE94541.1"/>
    <property type="molecule type" value="Genomic_DNA"/>
</dbReference>
<dbReference type="PANTHER" id="PTHR32282:SF33">
    <property type="entry name" value="PEPTIDOGLYCAN GLYCOSYLTRANSFERASE"/>
    <property type="match status" value="1"/>
</dbReference>
<evidence type="ECO:0000256" key="5">
    <source>
        <dbReference type="ARBA" id="ARBA00022670"/>
    </source>
</evidence>
<evidence type="ECO:0000256" key="9">
    <source>
        <dbReference type="ARBA" id="ARBA00022960"/>
    </source>
</evidence>
<keyword evidence="15" id="KW-1133">Transmembrane helix</keyword>
<dbReference type="GO" id="GO:0009002">
    <property type="term" value="F:serine-type D-Ala-D-Ala carboxypeptidase activity"/>
    <property type="evidence" value="ECO:0007669"/>
    <property type="project" value="UniProtKB-EC"/>
</dbReference>
<dbReference type="SUPFAM" id="SSF56601">
    <property type="entry name" value="beta-lactamase/transpeptidase-like"/>
    <property type="match status" value="1"/>
</dbReference>
<dbReference type="Pfam" id="PF00905">
    <property type="entry name" value="Transpeptidase"/>
    <property type="match status" value="1"/>
</dbReference>
<keyword evidence="10" id="KW-0573">Peptidoglycan synthesis</keyword>
<dbReference type="AlphaFoldDB" id="A0A850HC04"/>
<evidence type="ECO:0000256" key="6">
    <source>
        <dbReference type="ARBA" id="ARBA00022676"/>
    </source>
</evidence>
<feature type="domain" description="Penicillin-binding protein transpeptidase" evidence="16">
    <location>
        <begin position="369"/>
        <end position="624"/>
    </location>
</feature>
<dbReference type="SUPFAM" id="SSF53955">
    <property type="entry name" value="Lysozyme-like"/>
    <property type="match status" value="1"/>
</dbReference>
<comment type="catalytic activity">
    <reaction evidence="14">
        <text>[GlcNAc-(1-&gt;4)-Mur2Ac(oyl-L-Ala-gamma-D-Glu-L-Lys-D-Ala-D-Ala)](n)-di-trans,octa-cis-undecaprenyl diphosphate + beta-D-GlcNAc-(1-&gt;4)-Mur2Ac(oyl-L-Ala-gamma-D-Glu-L-Lys-D-Ala-D-Ala)-di-trans,octa-cis-undecaprenyl diphosphate = [GlcNAc-(1-&gt;4)-Mur2Ac(oyl-L-Ala-gamma-D-Glu-L-Lys-D-Ala-D-Ala)](n+1)-di-trans,octa-cis-undecaprenyl diphosphate + di-trans,octa-cis-undecaprenyl diphosphate + H(+)</text>
        <dbReference type="Rhea" id="RHEA:23708"/>
        <dbReference type="Rhea" id="RHEA-COMP:9602"/>
        <dbReference type="Rhea" id="RHEA-COMP:9603"/>
        <dbReference type="ChEBI" id="CHEBI:15378"/>
        <dbReference type="ChEBI" id="CHEBI:58405"/>
        <dbReference type="ChEBI" id="CHEBI:60033"/>
        <dbReference type="ChEBI" id="CHEBI:78435"/>
        <dbReference type="EC" id="2.4.99.28"/>
    </reaction>
</comment>
<keyword evidence="15" id="KW-0472">Membrane</keyword>
<dbReference type="InterPro" id="IPR012338">
    <property type="entry name" value="Beta-lactam/transpept-like"/>
</dbReference>
<evidence type="ECO:0000256" key="4">
    <source>
        <dbReference type="ARBA" id="ARBA00022645"/>
    </source>
</evidence>
<evidence type="ECO:0000259" key="17">
    <source>
        <dbReference type="Pfam" id="PF00912"/>
    </source>
</evidence>
<protein>
    <submittedName>
        <fullName evidence="18">Transglycosylase domain-containing protein</fullName>
    </submittedName>
</protein>
<evidence type="ECO:0000256" key="12">
    <source>
        <dbReference type="ARBA" id="ARBA00023316"/>
    </source>
</evidence>
<keyword evidence="8" id="KW-0378">Hydrolase</keyword>
<sequence>MFAWLRKSRGVNRVRLSATGGAAPGYYATQDPWGSQLDQFDRDFDLDYDDASDGGFDAPPSKPKGRKRRWFVRIVAALLFLFIIAVGWLAFTAPLSKSLEPIAPPQITLLASDGTPIARSGANVEAPVEVEDLPEHVVGAFLSIEDRRFYSHWGVDPRGLARAAISNATGGPTQGGSTITQQLAKFTFLTPERSLTRKAREMLIAFWLEGWLTKDEILERYLSNAYFGDNQYGLRAASLHYFYRQPENLKPEQAAMLAGLLKAPSRLAPNRNYEGAEARMRLVINAMAEEGYLTPERAVALPSPELDIRTRNTLPTGTYFADWVLPSVRKTAERSYAKQTLTTTLDAGLQRLASQVVSKAALGNAQVALVAMRPNGEVVAMIGGKDYATSPFNRATQAKRQPGSTFKLFTYLAAIEAGMDPGDRIENTPIETGSYRPKNAGDKYSDTISLEEAFAQSSNVATVRLFNQIGSERVIDTARELGVTADMPVGDPSLALGTTSMSLLELTSAYAGIAANRFPIAPVAFTPEEKGWTEWFFSDEDSLSGNEHDAIERLLRASVNKGTGRAAALTIPNYGKTGTTQNYRDALFVGYAGGLVVGVWVGNDDNSPLERVTGGGLPARIWRDFMTGAISAEAAPAVDAPDPSGPIQPLDVPDNVTIPIDGSDLEVNLREGAVVISGEAEGIPLEIILSEDGISLDERRLEEALERLGAEVERRERQPDR</sequence>
<reference evidence="18 19" key="1">
    <citation type="submission" date="2020-06" db="EMBL/GenBank/DDBJ databases">
        <title>Altererythrobacter lutimaris sp. nov., a marine bacterium isolated from a tidal flat.</title>
        <authorList>
            <person name="Kim D."/>
            <person name="Yoo Y."/>
            <person name="Kim J.-J."/>
        </authorList>
    </citation>
    <scope>NUCLEOTIDE SEQUENCE [LARGE SCALE GENOMIC DNA]</scope>
    <source>
        <strain evidence="18 19">JGD-16</strain>
    </source>
</reference>
<comment type="catalytic activity">
    <reaction evidence="13">
        <text>Preferential cleavage: (Ac)2-L-Lys-D-Ala-|-D-Ala. Also transpeptidation of peptidyl-alanyl moieties that are N-acyl substituents of D-alanine.</text>
        <dbReference type="EC" id="3.4.16.4"/>
    </reaction>
</comment>
<dbReference type="InterPro" id="IPR023346">
    <property type="entry name" value="Lysozyme-like_dom_sf"/>
</dbReference>
<dbReference type="InterPro" id="IPR036950">
    <property type="entry name" value="PBP_transglycosylase"/>
</dbReference>
<dbReference type="Proteomes" id="UP000546031">
    <property type="component" value="Unassembled WGS sequence"/>
</dbReference>
<dbReference type="InterPro" id="IPR001264">
    <property type="entry name" value="Glyco_trans_51"/>
</dbReference>
<proteinExistence type="inferred from homology"/>
<accession>A0A850HC04</accession>
<dbReference type="PANTHER" id="PTHR32282">
    <property type="entry name" value="BINDING PROTEIN TRANSPEPTIDASE, PUTATIVE-RELATED"/>
    <property type="match status" value="1"/>
</dbReference>
<name>A0A850HC04_9SPHN</name>
<dbReference type="UniPathway" id="UPA00219"/>
<evidence type="ECO:0000256" key="3">
    <source>
        <dbReference type="ARBA" id="ARBA00007739"/>
    </source>
</evidence>
<evidence type="ECO:0000256" key="15">
    <source>
        <dbReference type="SAM" id="Phobius"/>
    </source>
</evidence>
<dbReference type="GO" id="GO:0009252">
    <property type="term" value="P:peptidoglycan biosynthetic process"/>
    <property type="evidence" value="ECO:0007669"/>
    <property type="project" value="UniProtKB-UniPathway"/>
</dbReference>
<dbReference type="Gene3D" id="3.40.710.10">
    <property type="entry name" value="DD-peptidase/beta-lactamase superfamily"/>
    <property type="match status" value="1"/>
</dbReference>
<comment type="pathway">
    <text evidence="1">Cell wall biogenesis; peptidoglycan biosynthesis.</text>
</comment>
<feature type="transmembrane region" description="Helical" evidence="15">
    <location>
        <begin position="70"/>
        <end position="91"/>
    </location>
</feature>
<evidence type="ECO:0000259" key="16">
    <source>
        <dbReference type="Pfam" id="PF00905"/>
    </source>
</evidence>
<evidence type="ECO:0000256" key="1">
    <source>
        <dbReference type="ARBA" id="ARBA00004752"/>
    </source>
</evidence>
<gene>
    <name evidence="18" type="ORF">HUO12_06480</name>
</gene>
<evidence type="ECO:0000256" key="11">
    <source>
        <dbReference type="ARBA" id="ARBA00023268"/>
    </source>
</evidence>
<comment type="similarity">
    <text evidence="2">In the C-terminal section; belongs to the transpeptidase family.</text>
</comment>
<evidence type="ECO:0000256" key="7">
    <source>
        <dbReference type="ARBA" id="ARBA00022679"/>
    </source>
</evidence>
<comment type="similarity">
    <text evidence="3">In the N-terminal section; belongs to the glycosyltransferase 51 family.</text>
</comment>
<dbReference type="GO" id="GO:0008955">
    <property type="term" value="F:peptidoglycan glycosyltransferase activity"/>
    <property type="evidence" value="ECO:0007669"/>
    <property type="project" value="UniProtKB-EC"/>
</dbReference>
<evidence type="ECO:0000256" key="8">
    <source>
        <dbReference type="ARBA" id="ARBA00022801"/>
    </source>
</evidence>
<evidence type="ECO:0000256" key="2">
    <source>
        <dbReference type="ARBA" id="ARBA00007090"/>
    </source>
</evidence>
<dbReference type="RefSeq" id="WP_176272808.1">
    <property type="nucleotide sequence ID" value="NZ_JABWTA010000001.1"/>
</dbReference>
<dbReference type="Pfam" id="PF00912">
    <property type="entry name" value="Transgly"/>
    <property type="match status" value="1"/>
</dbReference>
<keyword evidence="6" id="KW-0328">Glycosyltransferase</keyword>
<dbReference type="Gene3D" id="1.10.3810.10">
    <property type="entry name" value="Biosynthetic peptidoglycan transglycosylase-like"/>
    <property type="match status" value="1"/>
</dbReference>
<dbReference type="InterPro" id="IPR050396">
    <property type="entry name" value="Glycosyltr_51/Transpeptidase"/>
</dbReference>
<keyword evidence="19" id="KW-1185">Reference proteome</keyword>
<keyword evidence="4" id="KW-0121">Carboxypeptidase</keyword>
<keyword evidence="11" id="KW-0511">Multifunctional enzyme</keyword>